<organism evidence="5 6">
    <name type="scientific">Leptidea sinapis</name>
    <dbReference type="NCBI Taxonomy" id="189913"/>
    <lineage>
        <taxon>Eukaryota</taxon>
        <taxon>Metazoa</taxon>
        <taxon>Ecdysozoa</taxon>
        <taxon>Arthropoda</taxon>
        <taxon>Hexapoda</taxon>
        <taxon>Insecta</taxon>
        <taxon>Pterygota</taxon>
        <taxon>Neoptera</taxon>
        <taxon>Endopterygota</taxon>
        <taxon>Lepidoptera</taxon>
        <taxon>Glossata</taxon>
        <taxon>Ditrysia</taxon>
        <taxon>Papilionoidea</taxon>
        <taxon>Pieridae</taxon>
        <taxon>Dismorphiinae</taxon>
        <taxon>Leptidea</taxon>
    </lineage>
</organism>
<dbReference type="InterPro" id="IPR053308">
    <property type="entry name" value="Vago-like"/>
</dbReference>
<evidence type="ECO:0000259" key="4">
    <source>
        <dbReference type="SMART" id="SM01318"/>
    </source>
</evidence>
<dbReference type="PANTHER" id="PTHR39957:SF1">
    <property type="entry name" value="AT09846P1-RELATED"/>
    <property type="match status" value="1"/>
</dbReference>
<proteinExistence type="predicted"/>
<evidence type="ECO:0000256" key="3">
    <source>
        <dbReference type="SAM" id="SignalP"/>
    </source>
</evidence>
<sequence>MSRILCLIMFVAVASGATWQGKLPLKPSHLAHKEGCYVKEIDDVIPFGKTVSPIGFCYRIECYRDIIAYASCGVVGIAGNDNNCFITDEDLSKSYPECCPNVKCEVDNYLI</sequence>
<feature type="signal peptide" evidence="3">
    <location>
        <begin position="1"/>
        <end position="16"/>
    </location>
</feature>
<dbReference type="AlphaFoldDB" id="A0A5E4QE24"/>
<protein>
    <recommendedName>
        <fullName evidence="4">Single domain-containing protein</fullName>
    </recommendedName>
</protein>
<comment type="subcellular location">
    <subcellularLocation>
        <location evidence="1">Secreted</location>
    </subcellularLocation>
</comment>
<dbReference type="GO" id="GO:0005576">
    <property type="term" value="C:extracellular region"/>
    <property type="evidence" value="ECO:0007669"/>
    <property type="project" value="UniProtKB-SubCell"/>
</dbReference>
<keyword evidence="6" id="KW-1185">Reference proteome</keyword>
<keyword evidence="2" id="KW-0964">Secreted</keyword>
<name>A0A5E4QE24_9NEOP</name>
<evidence type="ECO:0000313" key="5">
    <source>
        <dbReference type="EMBL" id="VVC96533.1"/>
    </source>
</evidence>
<dbReference type="SMART" id="SM01318">
    <property type="entry name" value="SVWC"/>
    <property type="match status" value="1"/>
</dbReference>
<dbReference type="InterPro" id="IPR029277">
    <property type="entry name" value="SVWC_dom"/>
</dbReference>
<evidence type="ECO:0000256" key="1">
    <source>
        <dbReference type="ARBA" id="ARBA00004613"/>
    </source>
</evidence>
<evidence type="ECO:0000256" key="2">
    <source>
        <dbReference type="ARBA" id="ARBA00022525"/>
    </source>
</evidence>
<feature type="chain" id="PRO_5022831188" description="Single domain-containing protein" evidence="3">
    <location>
        <begin position="17"/>
        <end position="111"/>
    </location>
</feature>
<accession>A0A5E4QE24</accession>
<feature type="domain" description="Single" evidence="4">
    <location>
        <begin position="36"/>
        <end position="104"/>
    </location>
</feature>
<dbReference type="OrthoDB" id="6761907at2759"/>
<dbReference type="Proteomes" id="UP000324832">
    <property type="component" value="Unassembled WGS sequence"/>
</dbReference>
<reference evidence="5 6" key="1">
    <citation type="submission" date="2017-07" db="EMBL/GenBank/DDBJ databases">
        <authorList>
            <person name="Talla V."/>
            <person name="Backstrom N."/>
        </authorList>
    </citation>
    <scope>NUCLEOTIDE SEQUENCE [LARGE SCALE GENOMIC DNA]</scope>
</reference>
<dbReference type="PANTHER" id="PTHR39957">
    <property type="entry name" value="AT09846P1-RELATED"/>
    <property type="match status" value="1"/>
</dbReference>
<keyword evidence="3" id="KW-0732">Signal</keyword>
<gene>
    <name evidence="5" type="ORF">LSINAPIS_LOCUS8013</name>
</gene>
<evidence type="ECO:0000313" key="6">
    <source>
        <dbReference type="Proteomes" id="UP000324832"/>
    </source>
</evidence>
<dbReference type="EMBL" id="FZQP02002780">
    <property type="protein sequence ID" value="VVC96533.1"/>
    <property type="molecule type" value="Genomic_DNA"/>
</dbReference>
<dbReference type="Pfam" id="PF15430">
    <property type="entry name" value="SVWC"/>
    <property type="match status" value="1"/>
</dbReference>